<evidence type="ECO:0000256" key="1">
    <source>
        <dbReference type="SAM" id="MobiDB-lite"/>
    </source>
</evidence>
<name>A0A6J6FET8_9ZZZZ</name>
<dbReference type="EMBL" id="CAEZUE010000012">
    <property type="protein sequence ID" value="CAB4585593.1"/>
    <property type="molecule type" value="Genomic_DNA"/>
</dbReference>
<sequence>MLKVRLFAGAASLVAVLALSACAPPAAPTPSATPTPTPSVSVDPFGPQPDYVAGGTAIDNKPLFDWALGKASLYPSPDPGRVMLDSLVVVGFDKAAMQLTPSISGTGQPADQIVISVQFGTSCLIGQRMLDMSFSSTVESALGSGGCLIGEKRKIDW</sequence>
<organism evidence="3">
    <name type="scientific">freshwater metagenome</name>
    <dbReference type="NCBI Taxonomy" id="449393"/>
    <lineage>
        <taxon>unclassified sequences</taxon>
        <taxon>metagenomes</taxon>
        <taxon>ecological metagenomes</taxon>
    </lineage>
</organism>
<protein>
    <submittedName>
        <fullName evidence="3">Unannotated protein</fullName>
    </submittedName>
</protein>
<proteinExistence type="predicted"/>
<reference evidence="3" key="1">
    <citation type="submission" date="2020-05" db="EMBL/GenBank/DDBJ databases">
        <authorList>
            <person name="Chiriac C."/>
            <person name="Salcher M."/>
            <person name="Ghai R."/>
            <person name="Kavagutti S V."/>
        </authorList>
    </citation>
    <scope>NUCLEOTIDE SEQUENCE</scope>
</reference>
<evidence type="ECO:0000313" key="3">
    <source>
        <dbReference type="EMBL" id="CAB4585593.1"/>
    </source>
</evidence>
<feature type="domain" description="DUF6993" evidence="2">
    <location>
        <begin position="80"/>
        <end position="151"/>
    </location>
</feature>
<accession>A0A6J6FET8</accession>
<dbReference type="PROSITE" id="PS51257">
    <property type="entry name" value="PROKAR_LIPOPROTEIN"/>
    <property type="match status" value="1"/>
</dbReference>
<dbReference type="InterPro" id="IPR054262">
    <property type="entry name" value="DUF6993"/>
</dbReference>
<evidence type="ECO:0000259" key="2">
    <source>
        <dbReference type="Pfam" id="PF22504"/>
    </source>
</evidence>
<dbReference type="AlphaFoldDB" id="A0A6J6FET8"/>
<gene>
    <name evidence="3" type="ORF">UFOPK1788_00198</name>
</gene>
<dbReference type="Pfam" id="PF22504">
    <property type="entry name" value="DUF6993"/>
    <property type="match status" value="1"/>
</dbReference>
<feature type="region of interest" description="Disordered" evidence="1">
    <location>
        <begin position="26"/>
        <end position="46"/>
    </location>
</feature>
<feature type="compositionally biased region" description="Pro residues" evidence="1">
    <location>
        <begin position="26"/>
        <end position="37"/>
    </location>
</feature>